<dbReference type="SMART" id="SM00248">
    <property type="entry name" value="ANK"/>
    <property type="match status" value="4"/>
</dbReference>
<dbReference type="SUPFAM" id="SSF49417">
    <property type="entry name" value="p53-like transcription factors"/>
    <property type="match status" value="1"/>
</dbReference>
<reference evidence="3" key="1">
    <citation type="submission" date="2015-12" db="EMBL/GenBank/DDBJ databases">
        <title>De novo transcriptome assembly of four potential Pierce s Disease insect vectors from Arizona vineyards.</title>
        <authorList>
            <person name="Tassone E.E."/>
        </authorList>
    </citation>
    <scope>NUCLEOTIDE SEQUENCE</scope>
</reference>
<evidence type="ECO:0000313" key="3">
    <source>
        <dbReference type="EMBL" id="JAS24940.1"/>
    </source>
</evidence>
<feature type="domain" description="RHD" evidence="2">
    <location>
        <begin position="62"/>
        <end position="264"/>
    </location>
</feature>
<name>A0A1B6DH45_9HEMI</name>
<gene>
    <name evidence="3" type="ORF">g.34479</name>
</gene>
<feature type="compositionally biased region" description="Basic residues" evidence="1">
    <location>
        <begin position="866"/>
        <end position="900"/>
    </location>
</feature>
<proteinExistence type="predicted"/>
<dbReference type="EMBL" id="GEDC01012358">
    <property type="protein sequence ID" value="JAS24940.1"/>
    <property type="molecule type" value="Transcribed_RNA"/>
</dbReference>
<dbReference type="Pfam" id="PF16179">
    <property type="entry name" value="RHD_dimer"/>
    <property type="match status" value="1"/>
</dbReference>
<dbReference type="AlphaFoldDB" id="A0A1B6DH45"/>
<dbReference type="Gene3D" id="2.60.40.10">
    <property type="entry name" value="Immunoglobulins"/>
    <property type="match status" value="1"/>
</dbReference>
<feature type="region of interest" description="Disordered" evidence="1">
    <location>
        <begin position="807"/>
        <end position="900"/>
    </location>
</feature>
<accession>A0A1B6DH45</accession>
<dbReference type="Pfam" id="PF12796">
    <property type="entry name" value="Ank_2"/>
    <property type="match status" value="1"/>
</dbReference>
<dbReference type="InterPro" id="IPR013783">
    <property type="entry name" value="Ig-like_fold"/>
</dbReference>
<dbReference type="InterPro" id="IPR008967">
    <property type="entry name" value="p53-like_TF_DNA-bd_sf"/>
</dbReference>
<dbReference type="PRINTS" id="PR00057">
    <property type="entry name" value="NFKBTNSCPFCT"/>
</dbReference>
<dbReference type="GO" id="GO:0005737">
    <property type="term" value="C:cytoplasm"/>
    <property type="evidence" value="ECO:0007669"/>
    <property type="project" value="InterPro"/>
</dbReference>
<dbReference type="InterPro" id="IPR014756">
    <property type="entry name" value="Ig_E-set"/>
</dbReference>
<dbReference type="Gene3D" id="2.60.40.340">
    <property type="entry name" value="Rel homology domain (RHD), DNA-binding domain"/>
    <property type="match status" value="1"/>
</dbReference>
<sequence length="900" mass="102791">MAQISERLHYFVPSNAIEEKSGAAVYINNTDSQSSHSSSTSMMSYDNSMDIDLPFKKGLRARSEPYLEIIEQPQKEFRFRYQSEMQGLHGAILSRRPNGSSKKSYPTVQLHNYTGRVTIRCTLATTGENRSVHAHRLVAKCPDKDAILDHCDEPHDIEIDGADGIAEFANLLIIHIKKNNLVEVLERKMKSLIQSEYLKPQEFTGLTNNQINKMIVEKAINEAQVINMDQASLKFEALINCNGQLKSICPPVYSEPINNLKSHKTGKLKICRIDKFYISCRGNEEVFIFVDKVSKDNIKIQFVEYDNEGIIAWADFATFKDCDVHHQYAIAFWTPPYRKQFIEENIQVRVRLLRPSDNSVSNEIEMEYKAEKSGSSKKRRISGSENLPYNPNLIARRENQSPFNVVSYDQQDIFIPVPEMEDFNLLQKDESEETIYLQNNSTCAEEVLKNLPTPDSIELRNCVKDLDLDSTSIELLQKLSASKEDIELLVRATVRSDAVGSQEASKGTSKIKILRSFVKNFSDFTKKLLEKKKNGEIKEEVFMDRIKFYYEYSLDTENNKLLHLLVNRDFWFKEFLAFLTQFKTHRNLADRVKDLINVENESKETPFHRAVKTGSLNAVNELIQTGLVNPNATDSSNMTPLHWAVLMSNDNGKLGVHILNSIIKHCSTLDVNKICDCGTALHLAVTMRKYRQIITILLQHPDIDVNICAGTNRQSVLNYAIESLNEELVECLVSKCDRYHKTLIKTFTHYSSYTVDEWFNQIILDGDAEKVAKAKRIRYLLDEDSPMPDIDVKYEISTLEEKPKLEMEYPLEVKEPDVHDASLDDEVEDVKTPVSSSESDSSNDDDDDDDCSDSTDEDDDSDDKSKKKCVTTTKKPRTTTTKKPKTTTTKKPKTTTTKKP</sequence>
<dbReference type="GO" id="GO:0000981">
    <property type="term" value="F:DNA-binding transcription factor activity, RNA polymerase II-specific"/>
    <property type="evidence" value="ECO:0007669"/>
    <property type="project" value="TreeGrafter"/>
</dbReference>
<dbReference type="GO" id="GO:0000978">
    <property type="term" value="F:RNA polymerase II cis-regulatory region sequence-specific DNA binding"/>
    <property type="evidence" value="ECO:0007669"/>
    <property type="project" value="TreeGrafter"/>
</dbReference>
<evidence type="ECO:0000259" key="2">
    <source>
        <dbReference type="PROSITE" id="PS50254"/>
    </source>
</evidence>
<dbReference type="InterPro" id="IPR037059">
    <property type="entry name" value="RHD_DNA_bind_dom_sf"/>
</dbReference>
<dbReference type="InterPro" id="IPR000451">
    <property type="entry name" value="NFkB/Dor"/>
</dbReference>
<dbReference type="PANTHER" id="PTHR24169:SF28">
    <property type="entry name" value="NUCLEAR FACTOR NF-KAPPA-B P110 SUBUNIT"/>
    <property type="match status" value="1"/>
</dbReference>
<dbReference type="InterPro" id="IPR036770">
    <property type="entry name" value="Ankyrin_rpt-contain_sf"/>
</dbReference>
<dbReference type="Gene3D" id="1.25.40.20">
    <property type="entry name" value="Ankyrin repeat-containing domain"/>
    <property type="match status" value="1"/>
</dbReference>
<dbReference type="InterPro" id="IPR011539">
    <property type="entry name" value="RHD_DNA_bind_dom"/>
</dbReference>
<feature type="compositionally biased region" description="Acidic residues" evidence="1">
    <location>
        <begin position="841"/>
        <end position="862"/>
    </location>
</feature>
<dbReference type="PANTHER" id="PTHR24169">
    <property type="entry name" value="NUCLEAR FACTOR NF-KAPPA-B PROTEIN"/>
    <property type="match status" value="1"/>
</dbReference>
<dbReference type="Pfam" id="PF00023">
    <property type="entry name" value="Ank"/>
    <property type="match status" value="1"/>
</dbReference>
<dbReference type="InterPro" id="IPR002110">
    <property type="entry name" value="Ankyrin_rpt"/>
</dbReference>
<dbReference type="SUPFAM" id="SSF81296">
    <property type="entry name" value="E set domains"/>
    <property type="match status" value="1"/>
</dbReference>
<dbReference type="PROSITE" id="PS50254">
    <property type="entry name" value="REL_2"/>
    <property type="match status" value="1"/>
</dbReference>
<feature type="non-terminal residue" evidence="3">
    <location>
        <position position="900"/>
    </location>
</feature>
<evidence type="ECO:0000256" key="1">
    <source>
        <dbReference type="SAM" id="MobiDB-lite"/>
    </source>
</evidence>
<dbReference type="InterPro" id="IPR032397">
    <property type="entry name" value="RHD_dimer"/>
</dbReference>
<feature type="compositionally biased region" description="Basic and acidic residues" evidence="1">
    <location>
        <begin position="807"/>
        <end position="822"/>
    </location>
</feature>
<organism evidence="3">
    <name type="scientific">Clastoptera arizonana</name>
    <name type="common">Arizona spittle bug</name>
    <dbReference type="NCBI Taxonomy" id="38151"/>
    <lineage>
        <taxon>Eukaryota</taxon>
        <taxon>Metazoa</taxon>
        <taxon>Ecdysozoa</taxon>
        <taxon>Arthropoda</taxon>
        <taxon>Hexapoda</taxon>
        <taxon>Insecta</taxon>
        <taxon>Pterygota</taxon>
        <taxon>Neoptera</taxon>
        <taxon>Paraneoptera</taxon>
        <taxon>Hemiptera</taxon>
        <taxon>Auchenorrhyncha</taxon>
        <taxon>Cercopoidea</taxon>
        <taxon>Clastopteridae</taxon>
        <taxon>Clastoptera</taxon>
    </lineage>
</organism>
<dbReference type="Pfam" id="PF00554">
    <property type="entry name" value="RHD_DNA_bind"/>
    <property type="match status" value="1"/>
</dbReference>
<dbReference type="SUPFAM" id="SSF48403">
    <property type="entry name" value="Ankyrin repeat"/>
    <property type="match status" value="1"/>
</dbReference>
<protein>
    <recommendedName>
        <fullName evidence="2">RHD domain-containing protein</fullName>
    </recommendedName>
</protein>